<evidence type="ECO:0000256" key="7">
    <source>
        <dbReference type="ARBA" id="ARBA00022989"/>
    </source>
</evidence>
<dbReference type="Pfam" id="PF03186">
    <property type="entry name" value="CobD_Cbib"/>
    <property type="match status" value="1"/>
</dbReference>
<comment type="similarity">
    <text evidence="3">Belongs to the CobD/CbiB family.</text>
</comment>
<feature type="transmembrane region" description="Helical" evidence="9">
    <location>
        <begin position="15"/>
        <end position="34"/>
    </location>
</feature>
<evidence type="ECO:0000256" key="5">
    <source>
        <dbReference type="ARBA" id="ARBA00022573"/>
    </source>
</evidence>
<dbReference type="PANTHER" id="PTHR34308">
    <property type="entry name" value="COBALAMIN BIOSYNTHESIS PROTEIN CBIB"/>
    <property type="match status" value="1"/>
</dbReference>
<keyword evidence="6 9" id="KW-0812">Transmembrane</keyword>
<evidence type="ECO:0000256" key="8">
    <source>
        <dbReference type="ARBA" id="ARBA00023136"/>
    </source>
</evidence>
<name>A0A3A6U880_9GAMM</name>
<feature type="transmembrane region" description="Helical" evidence="9">
    <location>
        <begin position="166"/>
        <end position="186"/>
    </location>
</feature>
<comment type="subcellular location">
    <subcellularLocation>
        <location evidence="1">Cell membrane</location>
        <topology evidence="1">Multi-pass membrane protein</topology>
    </subcellularLocation>
</comment>
<dbReference type="Proteomes" id="UP000273022">
    <property type="component" value="Unassembled WGS sequence"/>
</dbReference>
<keyword evidence="11" id="KW-1185">Reference proteome</keyword>
<evidence type="ECO:0000313" key="11">
    <source>
        <dbReference type="Proteomes" id="UP000273022"/>
    </source>
</evidence>
<sequence>MLDTFLTKIQLDSIFYQQVGILLVAMLLAQFISVPRRKQPLYHFEQLAISFSQKVNHPNRSANQRIIAGTLAAISLVFPLWIVVIFLIELSIYPWFFEVLILFACMLDNGFSKTSSQIEQQLNQQNNAQAKKLLALWCQRDTNKLSAIGISKACIEKMAELGSTNIIVVFGYLLGGTYLAVLLKMLKQLGLAWPSSNPHFHKFNALIHKINRIVLYVPNIAWSFLLLEPCKIRSWQLFFTKIIPFEMSGCNTLNMSLLAFRLNIELGGPRIYNAIKVSINKIEYGKLPSISDINKTVNIFELSNLIIISITMLTAVINFYLEALT</sequence>
<feature type="transmembrane region" description="Helical" evidence="9">
    <location>
        <begin position="302"/>
        <end position="321"/>
    </location>
</feature>
<organism evidence="10 11">
    <name type="scientific">Parashewanella spongiae</name>
    <dbReference type="NCBI Taxonomy" id="342950"/>
    <lineage>
        <taxon>Bacteria</taxon>
        <taxon>Pseudomonadati</taxon>
        <taxon>Pseudomonadota</taxon>
        <taxon>Gammaproteobacteria</taxon>
        <taxon>Alteromonadales</taxon>
        <taxon>Shewanellaceae</taxon>
        <taxon>Parashewanella</taxon>
    </lineage>
</organism>
<evidence type="ECO:0000256" key="3">
    <source>
        <dbReference type="ARBA" id="ARBA00006263"/>
    </source>
</evidence>
<accession>A0A3A6U880</accession>
<dbReference type="EMBL" id="QYYH01000031">
    <property type="protein sequence ID" value="RJY18124.1"/>
    <property type="molecule type" value="Genomic_DNA"/>
</dbReference>
<dbReference type="InterPro" id="IPR004485">
    <property type="entry name" value="Cobalamin_biosynth_CobD/CbiB"/>
</dbReference>
<keyword evidence="8 9" id="KW-0472">Membrane</keyword>
<evidence type="ECO:0000256" key="9">
    <source>
        <dbReference type="SAM" id="Phobius"/>
    </source>
</evidence>
<gene>
    <name evidence="10" type="ORF">D5R81_06690</name>
</gene>
<dbReference type="GO" id="GO:0009236">
    <property type="term" value="P:cobalamin biosynthetic process"/>
    <property type="evidence" value="ECO:0007669"/>
    <property type="project" value="UniProtKB-UniPathway"/>
</dbReference>
<keyword evidence="7 9" id="KW-1133">Transmembrane helix</keyword>
<evidence type="ECO:0000256" key="2">
    <source>
        <dbReference type="ARBA" id="ARBA00004953"/>
    </source>
</evidence>
<feature type="transmembrane region" description="Helical" evidence="9">
    <location>
        <begin position="92"/>
        <end position="111"/>
    </location>
</feature>
<feature type="transmembrane region" description="Helical" evidence="9">
    <location>
        <begin position="66"/>
        <end position="86"/>
    </location>
</feature>
<protein>
    <recommendedName>
        <fullName evidence="12">Cobalamin biosynthesis protein CbiB</fullName>
    </recommendedName>
</protein>
<reference evidence="10 11" key="1">
    <citation type="submission" date="2018-09" db="EMBL/GenBank/DDBJ databases">
        <title>Phylogeny of the Shewanellaceae, and recommendation for two new genera, Pseudoshewanella and Parashewanella.</title>
        <authorList>
            <person name="Wang G."/>
        </authorList>
    </citation>
    <scope>NUCLEOTIDE SEQUENCE [LARGE SCALE GENOMIC DNA]</scope>
    <source>
        <strain evidence="10 11">KCTC 22492</strain>
    </source>
</reference>
<dbReference type="UniPathway" id="UPA00148"/>
<dbReference type="GO" id="GO:0005886">
    <property type="term" value="C:plasma membrane"/>
    <property type="evidence" value="ECO:0007669"/>
    <property type="project" value="UniProtKB-SubCell"/>
</dbReference>
<evidence type="ECO:0008006" key="12">
    <source>
        <dbReference type="Google" id="ProtNLM"/>
    </source>
</evidence>
<evidence type="ECO:0000256" key="1">
    <source>
        <dbReference type="ARBA" id="ARBA00004651"/>
    </source>
</evidence>
<evidence type="ECO:0000313" key="10">
    <source>
        <dbReference type="EMBL" id="RJY18124.1"/>
    </source>
</evidence>
<keyword evidence="4" id="KW-1003">Cell membrane</keyword>
<dbReference type="RefSeq" id="WP_121852883.1">
    <property type="nucleotide sequence ID" value="NZ_CP037952.1"/>
</dbReference>
<evidence type="ECO:0000256" key="4">
    <source>
        <dbReference type="ARBA" id="ARBA00022475"/>
    </source>
</evidence>
<dbReference type="AlphaFoldDB" id="A0A3A6U880"/>
<dbReference type="GO" id="GO:0048472">
    <property type="term" value="F:threonine-phosphate decarboxylase activity"/>
    <property type="evidence" value="ECO:0007669"/>
    <property type="project" value="InterPro"/>
</dbReference>
<evidence type="ECO:0000256" key="6">
    <source>
        <dbReference type="ARBA" id="ARBA00022692"/>
    </source>
</evidence>
<dbReference type="PANTHER" id="PTHR34308:SF1">
    <property type="entry name" value="COBALAMIN BIOSYNTHESIS PROTEIN CBIB"/>
    <property type="match status" value="1"/>
</dbReference>
<comment type="pathway">
    <text evidence="2">Cofactor biosynthesis; adenosylcobalamin biosynthesis.</text>
</comment>
<proteinExistence type="inferred from homology"/>
<keyword evidence="5" id="KW-0169">Cobalamin biosynthesis</keyword>
<dbReference type="OrthoDB" id="6397034at2"/>
<comment type="caution">
    <text evidence="10">The sequence shown here is derived from an EMBL/GenBank/DDBJ whole genome shotgun (WGS) entry which is preliminary data.</text>
</comment>